<dbReference type="PIRSF" id="PIRSF000641">
    <property type="entry name" value="SRK"/>
    <property type="match status" value="1"/>
</dbReference>
<keyword evidence="9 19" id="KW-0547">Nucleotide-binding</keyword>
<name>A0AA38LAF6_TAXCH</name>
<keyword evidence="3" id="KW-0245">EGF-like domain</keyword>
<keyword evidence="27" id="KW-1185">Reference proteome</keyword>
<keyword evidence="8" id="KW-0430">Lectin</keyword>
<dbReference type="PROSITE" id="PS00107">
    <property type="entry name" value="PROTEIN_KINASE_ATP"/>
    <property type="match status" value="1"/>
</dbReference>
<evidence type="ECO:0000256" key="7">
    <source>
        <dbReference type="ARBA" id="ARBA00022729"/>
    </source>
</evidence>
<dbReference type="PROSITE" id="PS50927">
    <property type="entry name" value="BULB_LECTIN"/>
    <property type="match status" value="1"/>
</dbReference>
<keyword evidence="16" id="KW-0325">Glycoprotein</keyword>
<dbReference type="InterPro" id="IPR051343">
    <property type="entry name" value="G-type_lectin_kinases/EP1-like"/>
</dbReference>
<feature type="domain" description="Apple" evidence="25">
    <location>
        <begin position="360"/>
        <end position="436"/>
    </location>
</feature>
<comment type="caution">
    <text evidence="26">The sequence shown here is derived from an EMBL/GenBank/DDBJ whole genome shotgun (WGS) entry which is preliminary data.</text>
</comment>
<dbReference type="Pfam" id="PF08276">
    <property type="entry name" value="PAN_2"/>
    <property type="match status" value="1"/>
</dbReference>
<dbReference type="SUPFAM" id="SSF51110">
    <property type="entry name" value="alpha-D-mannose-specific plant lectins"/>
    <property type="match status" value="1"/>
</dbReference>
<dbReference type="PROSITE" id="PS50011">
    <property type="entry name" value="PROTEIN_KINASE_DOM"/>
    <property type="match status" value="1"/>
</dbReference>
<evidence type="ECO:0000256" key="1">
    <source>
        <dbReference type="ARBA" id="ARBA00004479"/>
    </source>
</evidence>
<dbReference type="CDD" id="cd00028">
    <property type="entry name" value="B_lectin"/>
    <property type="match status" value="1"/>
</dbReference>
<dbReference type="Gene3D" id="3.30.200.20">
    <property type="entry name" value="Phosphorylase Kinase, domain 1"/>
    <property type="match status" value="1"/>
</dbReference>
<keyword evidence="13 22" id="KW-0472">Membrane</keyword>
<proteinExistence type="inferred from homology"/>
<dbReference type="Proteomes" id="UP000824469">
    <property type="component" value="Unassembled WGS sequence"/>
</dbReference>
<dbReference type="InterPro" id="IPR017441">
    <property type="entry name" value="Protein_kinase_ATP_BS"/>
</dbReference>
<keyword evidence="10 19" id="KW-0418">Kinase</keyword>
<organism evidence="26 27">
    <name type="scientific">Taxus chinensis</name>
    <name type="common">Chinese yew</name>
    <name type="synonym">Taxus wallichiana var. chinensis</name>
    <dbReference type="NCBI Taxonomy" id="29808"/>
    <lineage>
        <taxon>Eukaryota</taxon>
        <taxon>Viridiplantae</taxon>
        <taxon>Streptophyta</taxon>
        <taxon>Embryophyta</taxon>
        <taxon>Tracheophyta</taxon>
        <taxon>Spermatophyta</taxon>
        <taxon>Pinopsida</taxon>
        <taxon>Pinidae</taxon>
        <taxon>Conifers II</taxon>
        <taxon>Cupressales</taxon>
        <taxon>Taxaceae</taxon>
        <taxon>Taxus</taxon>
    </lineage>
</organism>
<keyword evidence="15" id="KW-0675">Receptor</keyword>
<dbReference type="PROSITE" id="PS00108">
    <property type="entry name" value="PROTEIN_KINASE_ST"/>
    <property type="match status" value="1"/>
</dbReference>
<dbReference type="GO" id="GO:0016020">
    <property type="term" value="C:membrane"/>
    <property type="evidence" value="ECO:0007669"/>
    <property type="project" value="UniProtKB-SubCell"/>
</dbReference>
<keyword evidence="7" id="KW-0732">Signal</keyword>
<feature type="region of interest" description="Disordered" evidence="21">
    <location>
        <begin position="821"/>
        <end position="840"/>
    </location>
</feature>
<evidence type="ECO:0000256" key="16">
    <source>
        <dbReference type="ARBA" id="ARBA00023180"/>
    </source>
</evidence>
<evidence type="ECO:0000259" key="24">
    <source>
        <dbReference type="PROSITE" id="PS50927"/>
    </source>
</evidence>
<keyword evidence="11 19" id="KW-0067">ATP-binding</keyword>
<dbReference type="EC" id="2.7.11.1" evidence="19"/>
<evidence type="ECO:0000313" key="27">
    <source>
        <dbReference type="Proteomes" id="UP000824469"/>
    </source>
</evidence>
<evidence type="ECO:0000256" key="20">
    <source>
        <dbReference type="PROSITE-ProRule" id="PRU10141"/>
    </source>
</evidence>
<comment type="similarity">
    <text evidence="19">Belongs to the protein kinase superfamily. Ser/Thr protein kinase family.</text>
</comment>
<evidence type="ECO:0000256" key="4">
    <source>
        <dbReference type="ARBA" id="ARBA00022553"/>
    </source>
</evidence>
<feature type="binding site" evidence="20">
    <location>
        <position position="543"/>
    </location>
    <ligand>
        <name>ATP</name>
        <dbReference type="ChEBI" id="CHEBI:30616"/>
    </ligand>
</feature>
<dbReference type="Gene3D" id="1.10.510.10">
    <property type="entry name" value="Transferase(Phosphotransferase) domain 1"/>
    <property type="match status" value="1"/>
</dbReference>
<dbReference type="InterPro" id="IPR008271">
    <property type="entry name" value="Ser/Thr_kinase_AS"/>
</dbReference>
<feature type="transmembrane region" description="Helical" evidence="22">
    <location>
        <begin position="452"/>
        <end position="476"/>
    </location>
</feature>
<evidence type="ECO:0000256" key="9">
    <source>
        <dbReference type="ARBA" id="ARBA00022741"/>
    </source>
</evidence>
<evidence type="ECO:0000256" key="18">
    <source>
        <dbReference type="ARBA" id="ARBA00048679"/>
    </source>
</evidence>
<evidence type="ECO:0000259" key="23">
    <source>
        <dbReference type="PROSITE" id="PS50011"/>
    </source>
</evidence>
<comment type="catalytic activity">
    <reaction evidence="17 19">
        <text>L-threonyl-[protein] + ATP = O-phospho-L-threonyl-[protein] + ADP + H(+)</text>
        <dbReference type="Rhea" id="RHEA:46608"/>
        <dbReference type="Rhea" id="RHEA-COMP:11060"/>
        <dbReference type="Rhea" id="RHEA-COMP:11605"/>
        <dbReference type="ChEBI" id="CHEBI:15378"/>
        <dbReference type="ChEBI" id="CHEBI:30013"/>
        <dbReference type="ChEBI" id="CHEBI:30616"/>
        <dbReference type="ChEBI" id="CHEBI:61977"/>
        <dbReference type="ChEBI" id="CHEBI:456216"/>
        <dbReference type="EC" id="2.7.11.1"/>
    </reaction>
</comment>
<feature type="transmembrane region" description="Helical" evidence="22">
    <location>
        <begin position="7"/>
        <end position="25"/>
    </location>
</feature>
<reference evidence="26 27" key="1">
    <citation type="journal article" date="2021" name="Nat. Plants">
        <title>The Taxus genome provides insights into paclitaxel biosynthesis.</title>
        <authorList>
            <person name="Xiong X."/>
            <person name="Gou J."/>
            <person name="Liao Q."/>
            <person name="Li Y."/>
            <person name="Zhou Q."/>
            <person name="Bi G."/>
            <person name="Li C."/>
            <person name="Du R."/>
            <person name="Wang X."/>
            <person name="Sun T."/>
            <person name="Guo L."/>
            <person name="Liang H."/>
            <person name="Lu P."/>
            <person name="Wu Y."/>
            <person name="Zhang Z."/>
            <person name="Ro D.K."/>
            <person name="Shang Y."/>
            <person name="Huang S."/>
            <person name="Yan J."/>
        </authorList>
    </citation>
    <scope>NUCLEOTIDE SEQUENCE [LARGE SCALE GENOMIC DNA]</scope>
    <source>
        <strain evidence="26">Ta-2019</strain>
    </source>
</reference>
<evidence type="ECO:0000256" key="21">
    <source>
        <dbReference type="SAM" id="MobiDB-lite"/>
    </source>
</evidence>
<dbReference type="InterPro" id="IPR011009">
    <property type="entry name" value="Kinase-like_dom_sf"/>
</dbReference>
<dbReference type="SUPFAM" id="SSF56112">
    <property type="entry name" value="Protein kinase-like (PK-like)"/>
    <property type="match status" value="1"/>
</dbReference>
<dbReference type="InterPro" id="IPR036426">
    <property type="entry name" value="Bulb-type_lectin_dom_sf"/>
</dbReference>
<accession>A0AA38LAF6</accession>
<dbReference type="InterPro" id="IPR000719">
    <property type="entry name" value="Prot_kinase_dom"/>
</dbReference>
<evidence type="ECO:0000256" key="17">
    <source>
        <dbReference type="ARBA" id="ARBA00047899"/>
    </source>
</evidence>
<dbReference type="SMART" id="SM00108">
    <property type="entry name" value="B_lectin"/>
    <property type="match status" value="1"/>
</dbReference>
<evidence type="ECO:0000256" key="2">
    <source>
        <dbReference type="ARBA" id="ARBA00022527"/>
    </source>
</evidence>
<protein>
    <recommendedName>
        <fullName evidence="19">Receptor-like serine/threonine-protein kinase</fullName>
        <ecNumber evidence="19">2.7.11.1</ecNumber>
    </recommendedName>
</protein>
<evidence type="ECO:0000256" key="8">
    <source>
        <dbReference type="ARBA" id="ARBA00022734"/>
    </source>
</evidence>
<dbReference type="PROSITE" id="PS50948">
    <property type="entry name" value="PAN"/>
    <property type="match status" value="1"/>
</dbReference>
<feature type="domain" description="Protein kinase" evidence="23">
    <location>
        <begin position="514"/>
        <end position="794"/>
    </location>
</feature>
<feature type="domain" description="Bulb-type lectin" evidence="24">
    <location>
        <begin position="27"/>
        <end position="152"/>
    </location>
</feature>
<keyword evidence="2 19" id="KW-0723">Serine/threonine-protein kinase</keyword>
<evidence type="ECO:0000256" key="15">
    <source>
        <dbReference type="ARBA" id="ARBA00023170"/>
    </source>
</evidence>
<evidence type="ECO:0000256" key="13">
    <source>
        <dbReference type="ARBA" id="ARBA00023136"/>
    </source>
</evidence>
<evidence type="ECO:0000256" key="19">
    <source>
        <dbReference type="PIRNR" id="PIRNR000641"/>
    </source>
</evidence>
<keyword evidence="4" id="KW-0597">Phosphoprotein</keyword>
<dbReference type="Pfam" id="PF00069">
    <property type="entry name" value="Pkinase"/>
    <property type="match status" value="1"/>
</dbReference>
<evidence type="ECO:0000259" key="25">
    <source>
        <dbReference type="PROSITE" id="PS50948"/>
    </source>
</evidence>
<keyword evidence="5 19" id="KW-0808">Transferase</keyword>
<keyword evidence="12 22" id="KW-1133">Transmembrane helix</keyword>
<evidence type="ECO:0000256" key="12">
    <source>
        <dbReference type="ARBA" id="ARBA00022989"/>
    </source>
</evidence>
<evidence type="ECO:0000256" key="5">
    <source>
        <dbReference type="ARBA" id="ARBA00022679"/>
    </source>
</evidence>
<comment type="subcellular location">
    <subcellularLocation>
        <location evidence="1">Membrane</location>
        <topology evidence="1">Single-pass type I membrane protein</topology>
    </subcellularLocation>
</comment>
<dbReference type="GO" id="GO:0005524">
    <property type="term" value="F:ATP binding"/>
    <property type="evidence" value="ECO:0007669"/>
    <property type="project" value="UniProtKB-UniRule"/>
</dbReference>
<comment type="catalytic activity">
    <reaction evidence="18 19">
        <text>L-seryl-[protein] + ATP = O-phospho-L-seryl-[protein] + ADP + H(+)</text>
        <dbReference type="Rhea" id="RHEA:17989"/>
        <dbReference type="Rhea" id="RHEA-COMP:9863"/>
        <dbReference type="Rhea" id="RHEA-COMP:11604"/>
        <dbReference type="ChEBI" id="CHEBI:15378"/>
        <dbReference type="ChEBI" id="CHEBI:29999"/>
        <dbReference type="ChEBI" id="CHEBI:30616"/>
        <dbReference type="ChEBI" id="CHEBI:83421"/>
        <dbReference type="ChEBI" id="CHEBI:456216"/>
        <dbReference type="EC" id="2.7.11.1"/>
    </reaction>
</comment>
<dbReference type="PANTHER" id="PTHR47976">
    <property type="entry name" value="G-TYPE LECTIN S-RECEPTOR-LIKE SERINE/THREONINE-PROTEIN KINASE SD2-5"/>
    <property type="match status" value="1"/>
</dbReference>
<gene>
    <name evidence="26" type="ORF">KI387_043984</name>
</gene>
<dbReference type="OMA" id="YFANEYM"/>
<evidence type="ECO:0000313" key="26">
    <source>
        <dbReference type="EMBL" id="KAH9316746.1"/>
    </source>
</evidence>
<keyword evidence="14" id="KW-1015">Disulfide bond</keyword>
<dbReference type="FunFam" id="1.10.510.10:FF:000248">
    <property type="entry name" value="S-receptor-like kinase 5"/>
    <property type="match status" value="1"/>
</dbReference>
<evidence type="ECO:0000256" key="10">
    <source>
        <dbReference type="ARBA" id="ARBA00022777"/>
    </source>
</evidence>
<dbReference type="Pfam" id="PF01453">
    <property type="entry name" value="B_lectin"/>
    <property type="match status" value="1"/>
</dbReference>
<dbReference type="GO" id="GO:0004674">
    <property type="term" value="F:protein serine/threonine kinase activity"/>
    <property type="evidence" value="ECO:0007669"/>
    <property type="project" value="UniProtKB-KW"/>
</dbReference>
<evidence type="ECO:0000256" key="11">
    <source>
        <dbReference type="ARBA" id="ARBA00022840"/>
    </source>
</evidence>
<sequence>MAYYYPIWLPLVLVIGCSFICQLFHATAQSQISSVVYPNSTNCLENDQDTILQSQNGRFALKYSKLSNQNQYLVIAYIQYNEIIVWTSNRDRPIKGKPCLKLGNQADLILLDPNGSVAWSANVSQVDHLELQDSGNFILQNNKNDTLWASFDHLTDTIIQGGYLGSGKALISNRSSDDLSRGPYMLKMEPGGVVFYASFPSPLPYGVWTYDPTGFGSSSFVKIAMHSSCNNTLLRYESRGQFISLEQEDGTMTTQCKQETQGRSSSARQIVNAYPIGDDLFRFLRLDGDGNVRTYIQSKSQLIYDLDMFSIYFQDICKLPNICGSLGICGSGGNCNCFDDVAFKEFQSNVGCIPRKNPICRASNQFVKLEGVDYFANGYTNPGSSSLEQCKQSCLSNCSCTAAFFWNNTQACYHYQEVKSLQRVSDQSILAFIKVGPGSFKENDHKSKRNPIVLAASVGGACFIVTVFSLLGFLVWRYKGKKPIKSKSEEDEFLENLPGLPPRFSYKEMEEATDGFSRQLGAGAFGAVFEGELQDGRKVAVKKLGSADQGHLQFRAEVATLGSINHVNLVRLFGFCADGTHRLLVYEYMSNVSLDRWLFQRPLDNSSSLLDWRHRYKIIHDTARGLAFLHERSRDRILHLDVKPQNILLDENFGAKLADFGLAKLMDRSQSRAYTRIRGTPGYLAPEWLLHASATDRSDVYSFGMVLLEIISGRKNFDLSLPEDMQFFPCWAIKMIEEGKIMEVVDPKLGLLASEECEQTERVIKIAFWCIQEGERKRPSMNQVILMLEGHMEVENPPLSMPYLSRTRGRISAYLSELQDPSKEPISNNAATFSMSLSGR</sequence>
<dbReference type="InterPro" id="IPR001480">
    <property type="entry name" value="Bulb-type_lectin_dom"/>
</dbReference>
<dbReference type="FunFam" id="3.30.200.20:FF:000178">
    <property type="entry name" value="serine/threonine-protein kinase PBS1-like"/>
    <property type="match status" value="1"/>
</dbReference>
<dbReference type="InterPro" id="IPR003609">
    <property type="entry name" value="Pan_app"/>
</dbReference>
<dbReference type="CDD" id="cd01098">
    <property type="entry name" value="PAN_AP_plant"/>
    <property type="match status" value="1"/>
</dbReference>
<dbReference type="SMART" id="SM00220">
    <property type="entry name" value="S_TKc"/>
    <property type="match status" value="1"/>
</dbReference>
<dbReference type="Gene3D" id="2.90.10.10">
    <property type="entry name" value="Bulb-type lectin domain"/>
    <property type="match status" value="1"/>
</dbReference>
<dbReference type="InterPro" id="IPR024171">
    <property type="entry name" value="SRK-like_kinase"/>
</dbReference>
<dbReference type="AlphaFoldDB" id="A0AA38LAF6"/>
<feature type="compositionally biased region" description="Polar residues" evidence="21">
    <location>
        <begin position="825"/>
        <end position="840"/>
    </location>
</feature>
<dbReference type="GO" id="GO:0030246">
    <property type="term" value="F:carbohydrate binding"/>
    <property type="evidence" value="ECO:0007669"/>
    <property type="project" value="UniProtKB-KW"/>
</dbReference>
<evidence type="ECO:0000256" key="6">
    <source>
        <dbReference type="ARBA" id="ARBA00022692"/>
    </source>
</evidence>
<evidence type="ECO:0000256" key="14">
    <source>
        <dbReference type="ARBA" id="ARBA00023157"/>
    </source>
</evidence>
<evidence type="ECO:0000256" key="3">
    <source>
        <dbReference type="ARBA" id="ARBA00022536"/>
    </source>
</evidence>
<keyword evidence="6 22" id="KW-0812">Transmembrane</keyword>
<evidence type="ECO:0000256" key="22">
    <source>
        <dbReference type="SAM" id="Phobius"/>
    </source>
</evidence>
<dbReference type="EMBL" id="JAHRHJ020000005">
    <property type="protein sequence ID" value="KAH9316746.1"/>
    <property type="molecule type" value="Genomic_DNA"/>
</dbReference>